<proteinExistence type="predicted"/>
<feature type="compositionally biased region" description="Acidic residues" evidence="1">
    <location>
        <begin position="153"/>
        <end position="162"/>
    </location>
</feature>
<evidence type="ECO:0000313" key="3">
    <source>
        <dbReference type="Proteomes" id="UP001249851"/>
    </source>
</evidence>
<feature type="compositionally biased region" description="Polar residues" evidence="1">
    <location>
        <begin position="96"/>
        <end position="113"/>
    </location>
</feature>
<sequence length="905" mass="99215">MAKIQGERQDHREPSIRLTILPTIEEYSDPPDPPDPPTSVEYITERYKHHQQEFNDKVAPQDTWWIPGIPTPDVDSKGPKTKRYTDDDFPWEGNTEVKNSVSADTAKLSQTDPSDLDLVNSDTERDQLPGIKRIKKELVGLLKTKAQNHQPPDELDDEEENEFDAREEFESGKDRSKQQSFHESEEGAFQNEMTDLTSESGEFSQRKETSESSDDTNTASVFPKKITPLDIKWHVPHTRTKRDGPTKYKVKKKRRTEDEEESNETTNIAALIGGMLSLVCLIASIFQICKCCKKKRGHQDDQEHGSEAGNKESGNENQSNFKRKGAMRKKNEKMEKEDPVPSTSIQINEDIAEGSSVHVLTPEGITSAGDDSSVVNETLGSSALNGCESLGHQQSSVTTNATPASTPTAETIFKTTPQNEPTDSRNLSENEHKGKESSASSSGRTSDDDERIVNKAAFSSVFVAESPVSPVKASTSSTVKPIVESKTAKGVVAGAHSSHSSTESCKTPVTPLKEVVITIEDDEDTKLAQVPSREDPSPCSSGTDSDINGNNLEHDNGDQSLLGSEYETSSGELIYSSQPQSKMDLMANSMVSPSASPPIPPPRPNPPNTSAELKRGNAIGGRKIKNNRLTIKGLTSKGHSHGFLADLKAAATQILIGNFAHISKEKRKVIKALTKDTKRSFTQSIGLGKSLVLNEQQDTKRDKRCAGKRGVVRKALSSSNDSLSKQISFAKSVILPGNDQKNAQRRNKETRKVIKTIEKELHSPSFQQQIRAASSTVNKDEATRDLKAKREHNKKVIKMDAKMMKLQRKKTTFRSDIQFVRSVICGPPAVDHVENPQLGCVCYYCNKHWKKAGGPPCFNPPKAISIANGMMLVNGMLFVLSSTDRTSASTSSISGSHVSVAGPSS</sequence>
<feature type="compositionally biased region" description="Basic and acidic residues" evidence="1">
    <location>
        <begin position="298"/>
        <end position="314"/>
    </location>
</feature>
<feature type="compositionally biased region" description="Polar residues" evidence="1">
    <location>
        <begin position="558"/>
        <end position="570"/>
    </location>
</feature>
<comment type="caution">
    <text evidence="2">The sequence shown here is derived from an EMBL/GenBank/DDBJ whole genome shotgun (WGS) entry which is preliminary data.</text>
</comment>
<feature type="compositionally biased region" description="Basic and acidic residues" evidence="1">
    <location>
        <begin position="1"/>
        <end position="15"/>
    </location>
</feature>
<evidence type="ECO:0000256" key="1">
    <source>
        <dbReference type="SAM" id="MobiDB-lite"/>
    </source>
</evidence>
<feature type="compositionally biased region" description="Basic and acidic residues" evidence="1">
    <location>
        <begin position="74"/>
        <end position="86"/>
    </location>
</feature>
<dbReference type="EMBL" id="JARQWQ010000010">
    <property type="protein sequence ID" value="KAK2569150.1"/>
    <property type="molecule type" value="Genomic_DNA"/>
</dbReference>
<organism evidence="2 3">
    <name type="scientific">Acropora cervicornis</name>
    <name type="common">Staghorn coral</name>
    <dbReference type="NCBI Taxonomy" id="6130"/>
    <lineage>
        <taxon>Eukaryota</taxon>
        <taxon>Metazoa</taxon>
        <taxon>Cnidaria</taxon>
        <taxon>Anthozoa</taxon>
        <taxon>Hexacorallia</taxon>
        <taxon>Scleractinia</taxon>
        <taxon>Astrocoeniina</taxon>
        <taxon>Acroporidae</taxon>
        <taxon>Acropora</taxon>
    </lineage>
</organism>
<feature type="region of interest" description="Disordered" evidence="1">
    <location>
        <begin position="385"/>
        <end position="451"/>
    </location>
</feature>
<feature type="region of interest" description="Disordered" evidence="1">
    <location>
        <begin position="589"/>
        <end position="611"/>
    </location>
</feature>
<reference evidence="2" key="2">
    <citation type="journal article" date="2023" name="Science">
        <title>Genomic signatures of disease resistance in endangered staghorn corals.</title>
        <authorList>
            <person name="Vollmer S.V."/>
            <person name="Selwyn J.D."/>
            <person name="Despard B.A."/>
            <person name="Roesel C.L."/>
        </authorList>
    </citation>
    <scope>NUCLEOTIDE SEQUENCE</scope>
    <source>
        <strain evidence="2">K2</strain>
    </source>
</reference>
<feature type="compositionally biased region" description="Basic and acidic residues" evidence="1">
    <location>
        <begin position="163"/>
        <end position="185"/>
    </location>
</feature>
<name>A0AAD9VCQ8_ACRCE</name>
<evidence type="ECO:0000313" key="2">
    <source>
        <dbReference type="EMBL" id="KAK2569150.1"/>
    </source>
</evidence>
<accession>A0AAD9VCQ8</accession>
<feature type="region of interest" description="Disordered" evidence="1">
    <location>
        <begin position="53"/>
        <end position="264"/>
    </location>
</feature>
<protein>
    <submittedName>
        <fullName evidence="2">Uncharacterized protein</fullName>
    </submittedName>
</protein>
<feature type="compositionally biased region" description="Polar residues" evidence="1">
    <location>
        <begin position="191"/>
        <end position="203"/>
    </location>
</feature>
<gene>
    <name evidence="2" type="ORF">P5673_006043</name>
</gene>
<keyword evidence="3" id="KW-1185">Reference proteome</keyword>
<feature type="region of interest" description="Disordered" evidence="1">
    <location>
        <begin position="298"/>
        <end position="349"/>
    </location>
</feature>
<dbReference type="AlphaFoldDB" id="A0AAD9VCQ8"/>
<feature type="region of interest" description="Disordered" evidence="1">
    <location>
        <begin position="521"/>
        <end position="570"/>
    </location>
</feature>
<feature type="compositionally biased region" description="Pro residues" evidence="1">
    <location>
        <begin position="595"/>
        <end position="607"/>
    </location>
</feature>
<feature type="compositionally biased region" description="Basic residues" evidence="1">
    <location>
        <begin position="321"/>
        <end position="331"/>
    </location>
</feature>
<feature type="compositionally biased region" description="Basic and acidic residues" evidence="1">
    <location>
        <begin position="422"/>
        <end position="436"/>
    </location>
</feature>
<feature type="region of interest" description="Disordered" evidence="1">
    <location>
        <begin position="1"/>
        <end position="40"/>
    </location>
</feature>
<reference evidence="2" key="1">
    <citation type="journal article" date="2023" name="G3 (Bethesda)">
        <title>Whole genome assembly and annotation of the endangered Caribbean coral Acropora cervicornis.</title>
        <authorList>
            <person name="Selwyn J.D."/>
            <person name="Vollmer S.V."/>
        </authorList>
    </citation>
    <scope>NUCLEOTIDE SEQUENCE</scope>
    <source>
        <strain evidence="2">K2</strain>
    </source>
</reference>
<feature type="compositionally biased region" description="Low complexity" evidence="1">
    <location>
        <begin position="395"/>
        <end position="411"/>
    </location>
</feature>
<feature type="compositionally biased region" description="Polar residues" evidence="1">
    <location>
        <begin position="538"/>
        <end position="551"/>
    </location>
</feature>
<dbReference type="Proteomes" id="UP001249851">
    <property type="component" value="Unassembled WGS sequence"/>
</dbReference>